<evidence type="ECO:0000313" key="5">
    <source>
        <dbReference type="EMBL" id="CAG9113116.1"/>
    </source>
</evidence>
<dbReference type="AlphaFoldDB" id="A0A1I7SE10"/>
<evidence type="ECO:0000313" key="4">
    <source>
        <dbReference type="EMBL" id="CAD5224355.1"/>
    </source>
</evidence>
<keyword evidence="7" id="KW-1185">Reference proteome</keyword>
<evidence type="ECO:0000259" key="3">
    <source>
        <dbReference type="Pfam" id="PF02225"/>
    </source>
</evidence>
<sequence length="186" mass="21362">MFDIKTIFIFILVVLSLPIGSKTLISESLFFQIDHPESLQYAYEFLPSYQIGVRFPSRTSEMYMILADPIEACEPLKNDLDVADNVVLVERGTCSFVDKALNVERAGGKIIMITDSKNGTEGFIDMIKDETGTTSHIPAGYLPGNNGRRMREYLNYEGDYIKIRIPFNYTTKRFRENLNKPPWELW</sequence>
<dbReference type="InterPro" id="IPR003137">
    <property type="entry name" value="PA_domain"/>
</dbReference>
<evidence type="ECO:0000256" key="1">
    <source>
        <dbReference type="ARBA" id="ARBA00022729"/>
    </source>
</evidence>
<evidence type="ECO:0000313" key="6">
    <source>
        <dbReference type="Proteomes" id="UP000095284"/>
    </source>
</evidence>
<dbReference type="eggNOG" id="KOG3920">
    <property type="taxonomic scope" value="Eukaryota"/>
</dbReference>
<reference evidence="8" key="1">
    <citation type="submission" date="2016-11" db="UniProtKB">
        <authorList>
            <consortium name="WormBaseParasite"/>
        </authorList>
    </citation>
    <scope>IDENTIFICATION</scope>
</reference>
<dbReference type="EMBL" id="CAJFDI010000004">
    <property type="protein sequence ID" value="CAD5224355.1"/>
    <property type="molecule type" value="Genomic_DNA"/>
</dbReference>
<evidence type="ECO:0000313" key="8">
    <source>
        <dbReference type="WBParaSite" id="BXY_1126800.1"/>
    </source>
</evidence>
<proteinExistence type="predicted"/>
<dbReference type="OrthoDB" id="206201at2759"/>
<keyword evidence="2" id="KW-0325">Glycoprotein</keyword>
<keyword evidence="1" id="KW-0732">Signal</keyword>
<dbReference type="InterPro" id="IPR046450">
    <property type="entry name" value="PA_dom_sf"/>
</dbReference>
<gene>
    <name evidence="4" type="ORF">BXYJ_LOCUS8002</name>
</gene>
<dbReference type="EMBL" id="CAJFCV020000004">
    <property type="protein sequence ID" value="CAG9113116.1"/>
    <property type="molecule type" value="Genomic_DNA"/>
</dbReference>
<dbReference type="WBParaSite" id="BXY_1126800.1">
    <property type="protein sequence ID" value="BXY_1126800.1"/>
    <property type="gene ID" value="BXY_1126800"/>
</dbReference>
<dbReference type="Pfam" id="PF02225">
    <property type="entry name" value="PA"/>
    <property type="match status" value="1"/>
</dbReference>
<dbReference type="Gene3D" id="3.50.30.30">
    <property type="match status" value="1"/>
</dbReference>
<dbReference type="SMR" id="A0A1I7SE10"/>
<dbReference type="Proteomes" id="UP000582659">
    <property type="component" value="Unassembled WGS sequence"/>
</dbReference>
<dbReference type="SUPFAM" id="SSF52025">
    <property type="entry name" value="PA domain"/>
    <property type="match status" value="1"/>
</dbReference>
<evidence type="ECO:0000256" key="2">
    <source>
        <dbReference type="ARBA" id="ARBA00023180"/>
    </source>
</evidence>
<name>A0A1I7SE10_BURXY</name>
<evidence type="ECO:0000313" key="7">
    <source>
        <dbReference type="Proteomes" id="UP000659654"/>
    </source>
</evidence>
<protein>
    <submittedName>
        <fullName evidence="4">(pine wood nematode) hypothetical protein</fullName>
    </submittedName>
</protein>
<dbReference type="Proteomes" id="UP000659654">
    <property type="component" value="Unassembled WGS sequence"/>
</dbReference>
<organism evidence="6 8">
    <name type="scientific">Bursaphelenchus xylophilus</name>
    <name type="common">Pinewood nematode worm</name>
    <name type="synonym">Aphelenchoides xylophilus</name>
    <dbReference type="NCBI Taxonomy" id="6326"/>
    <lineage>
        <taxon>Eukaryota</taxon>
        <taxon>Metazoa</taxon>
        <taxon>Ecdysozoa</taxon>
        <taxon>Nematoda</taxon>
        <taxon>Chromadorea</taxon>
        <taxon>Rhabditida</taxon>
        <taxon>Tylenchina</taxon>
        <taxon>Tylenchomorpha</taxon>
        <taxon>Aphelenchoidea</taxon>
        <taxon>Aphelenchoididae</taxon>
        <taxon>Bursaphelenchus</taxon>
    </lineage>
</organism>
<dbReference type="Proteomes" id="UP000095284">
    <property type="component" value="Unplaced"/>
</dbReference>
<dbReference type="PANTHER" id="PTHR22702">
    <property type="entry name" value="PROTEASE-ASSOCIATED DOMAIN-CONTAINING PROTEIN"/>
    <property type="match status" value="1"/>
</dbReference>
<reference evidence="5" key="2">
    <citation type="submission" date="2020-08" db="EMBL/GenBank/DDBJ databases">
        <authorList>
            <person name="Kikuchi T."/>
        </authorList>
    </citation>
    <scope>NUCLEOTIDE SEQUENCE</scope>
    <source>
        <strain evidence="4">Ka4C1</strain>
    </source>
</reference>
<feature type="domain" description="PA" evidence="3">
    <location>
        <begin position="71"/>
        <end position="147"/>
    </location>
</feature>
<accession>A0A1I7SE10</accession>
<dbReference type="PANTHER" id="PTHR22702:SF1">
    <property type="entry name" value="PROTEASE-ASSOCIATED DOMAIN-CONTAINING PROTEIN 1"/>
    <property type="match status" value="1"/>
</dbReference>